<feature type="binding site" evidence="3">
    <location>
        <position position="6"/>
    </location>
    <ligand>
        <name>a divalent metal cation</name>
        <dbReference type="ChEBI" id="CHEBI:60240"/>
        <label>1</label>
    </ligand>
</feature>
<dbReference type="PANTHER" id="PTHR46124">
    <property type="entry name" value="D-AMINOACYL-TRNA DEACYLASE"/>
    <property type="match status" value="1"/>
</dbReference>
<dbReference type="InterPro" id="IPR001130">
    <property type="entry name" value="TatD-like"/>
</dbReference>
<dbReference type="PROSITE" id="PS01091">
    <property type="entry name" value="TATD_3"/>
    <property type="match status" value="1"/>
</dbReference>
<dbReference type="PROSITE" id="PS01090">
    <property type="entry name" value="TATD_2"/>
    <property type="match status" value="1"/>
</dbReference>
<dbReference type="InterPro" id="IPR018228">
    <property type="entry name" value="DNase_TatD-rel_CS"/>
</dbReference>
<dbReference type="SUPFAM" id="SSF51556">
    <property type="entry name" value="Metallo-dependent hydrolases"/>
    <property type="match status" value="1"/>
</dbReference>
<dbReference type="CDD" id="cd01310">
    <property type="entry name" value="TatD_DNAse"/>
    <property type="match status" value="1"/>
</dbReference>
<comment type="caution">
    <text evidence="4">The sequence shown here is derived from an EMBL/GenBank/DDBJ whole genome shotgun (WGS) entry which is preliminary data.</text>
</comment>
<dbReference type="PROSITE" id="PS01137">
    <property type="entry name" value="TATD_1"/>
    <property type="match status" value="1"/>
</dbReference>
<feature type="binding site" evidence="3">
    <location>
        <position position="183"/>
    </location>
    <ligand>
        <name>a divalent metal cation</name>
        <dbReference type="ChEBI" id="CHEBI:60240"/>
        <label>2</label>
    </ligand>
</feature>
<organism evidence="4 5">
    <name type="scientific">Candidatus Portnoybacteria bacterium RIFCSPLOWO2_02_FULL_39_11</name>
    <dbReference type="NCBI Taxonomy" id="1802001"/>
    <lineage>
        <taxon>Bacteria</taxon>
        <taxon>Candidatus Portnoyibacteriota</taxon>
    </lineage>
</organism>
<evidence type="ECO:0000256" key="1">
    <source>
        <dbReference type="ARBA" id="ARBA00022723"/>
    </source>
</evidence>
<dbReference type="PIRSF" id="PIRSF005902">
    <property type="entry name" value="DNase_TatD"/>
    <property type="match status" value="1"/>
</dbReference>
<proteinExistence type="predicted"/>
<name>A0A1G2FNK3_9BACT</name>
<dbReference type="NCBIfam" id="TIGR00010">
    <property type="entry name" value="YchF/TatD family DNA exonuclease"/>
    <property type="match status" value="1"/>
</dbReference>
<dbReference type="Pfam" id="PF01026">
    <property type="entry name" value="TatD_DNase"/>
    <property type="match status" value="1"/>
</dbReference>
<gene>
    <name evidence="4" type="ORF">A3B04_01445</name>
</gene>
<reference evidence="4 5" key="1">
    <citation type="journal article" date="2016" name="Nat. Commun.">
        <title>Thousands of microbial genomes shed light on interconnected biogeochemical processes in an aquifer system.</title>
        <authorList>
            <person name="Anantharaman K."/>
            <person name="Brown C.T."/>
            <person name="Hug L.A."/>
            <person name="Sharon I."/>
            <person name="Castelle C.J."/>
            <person name="Probst A.J."/>
            <person name="Thomas B.C."/>
            <person name="Singh A."/>
            <person name="Wilkins M.J."/>
            <person name="Karaoz U."/>
            <person name="Brodie E.L."/>
            <person name="Williams K.H."/>
            <person name="Hubbard S.S."/>
            <person name="Banfield J.F."/>
        </authorList>
    </citation>
    <scope>NUCLEOTIDE SEQUENCE [LARGE SCALE GENOMIC DNA]</scope>
</reference>
<dbReference type="GO" id="GO:0004536">
    <property type="term" value="F:DNA nuclease activity"/>
    <property type="evidence" value="ECO:0007669"/>
    <property type="project" value="InterPro"/>
</dbReference>
<feature type="binding site" evidence="3">
    <location>
        <position position="119"/>
    </location>
    <ligand>
        <name>a divalent metal cation</name>
        <dbReference type="ChEBI" id="CHEBI:60240"/>
        <label>1</label>
    </ligand>
</feature>
<evidence type="ECO:0008006" key="6">
    <source>
        <dbReference type="Google" id="ProtNLM"/>
    </source>
</evidence>
<evidence type="ECO:0000256" key="2">
    <source>
        <dbReference type="ARBA" id="ARBA00022801"/>
    </source>
</evidence>
<evidence type="ECO:0000313" key="5">
    <source>
        <dbReference type="Proteomes" id="UP000177126"/>
    </source>
</evidence>
<protein>
    <recommendedName>
        <fullName evidence="6">Hydrolase TatD</fullName>
    </recommendedName>
</protein>
<dbReference type="Gene3D" id="3.20.20.140">
    <property type="entry name" value="Metal-dependent hydrolases"/>
    <property type="match status" value="1"/>
</dbReference>
<dbReference type="EMBL" id="MHNF01000049">
    <property type="protein sequence ID" value="OGZ39666.1"/>
    <property type="molecule type" value="Genomic_DNA"/>
</dbReference>
<dbReference type="InterPro" id="IPR032466">
    <property type="entry name" value="Metal_Hydrolase"/>
</dbReference>
<feature type="binding site" evidence="3">
    <location>
        <position position="155"/>
    </location>
    <ligand>
        <name>a divalent metal cation</name>
        <dbReference type="ChEBI" id="CHEBI:60240"/>
        <label>2</label>
    </ligand>
</feature>
<keyword evidence="2" id="KW-0378">Hydrolase</keyword>
<dbReference type="GO" id="GO:0046872">
    <property type="term" value="F:metal ion binding"/>
    <property type="evidence" value="ECO:0007669"/>
    <property type="project" value="UniProtKB-KW"/>
</dbReference>
<dbReference type="FunFam" id="3.20.20.140:FF:000005">
    <property type="entry name" value="TatD family hydrolase"/>
    <property type="match status" value="1"/>
</dbReference>
<sequence length="282" mass="32189">MLIDTHAHVNFSAFKDDRDEVVKRALAEDVWMINVGSEKKTGERAVEYAQKYKEGVFAAVGLHPGSLRAQEIDEKVDDKEIIKADASAEVPRSGTKAEEFDYDYYKNLAQEKKVVAIGEVGLDYYRNPARKELQKEVLLEQLGLAESLNKPVLLHCREAHEDLLKILQTWTLVGNKPLRGVVHSFSGRWSQAKQYLKMGFYLGFNGIITFARDYDKVVREMPLDKLLLETDCPYLTPAPFRGKRNEPSYVKYVAEKVVELRGINFEEVAEGTTRNARELFNI</sequence>
<feature type="binding site" evidence="3">
    <location>
        <position position="231"/>
    </location>
    <ligand>
        <name>a divalent metal cation</name>
        <dbReference type="ChEBI" id="CHEBI:60240"/>
        <label>1</label>
    </ligand>
</feature>
<dbReference type="PANTHER" id="PTHR46124:SF2">
    <property type="entry name" value="D-AMINOACYL-TRNA DEACYLASE"/>
    <property type="match status" value="1"/>
</dbReference>
<feature type="binding site" evidence="3">
    <location>
        <position position="8"/>
    </location>
    <ligand>
        <name>a divalent metal cation</name>
        <dbReference type="ChEBI" id="CHEBI:60240"/>
        <label>1</label>
    </ligand>
</feature>
<dbReference type="Proteomes" id="UP000177126">
    <property type="component" value="Unassembled WGS sequence"/>
</dbReference>
<evidence type="ECO:0000256" key="3">
    <source>
        <dbReference type="PIRSR" id="PIRSR005902-1"/>
    </source>
</evidence>
<dbReference type="AlphaFoldDB" id="A0A1G2FNK3"/>
<dbReference type="InterPro" id="IPR015991">
    <property type="entry name" value="TatD/YcfH-like"/>
</dbReference>
<accession>A0A1G2FNK3</accession>
<dbReference type="GO" id="GO:0016788">
    <property type="term" value="F:hydrolase activity, acting on ester bonds"/>
    <property type="evidence" value="ECO:0007669"/>
    <property type="project" value="InterPro"/>
</dbReference>
<evidence type="ECO:0000313" key="4">
    <source>
        <dbReference type="EMBL" id="OGZ39666.1"/>
    </source>
</evidence>
<keyword evidence="1 3" id="KW-0479">Metal-binding</keyword>